<comment type="caution">
    <text evidence="2">The sequence shown here is derived from an EMBL/GenBank/DDBJ whole genome shotgun (WGS) entry which is preliminary data.</text>
</comment>
<gene>
    <name evidence="2" type="ORF">AB840_12165</name>
</gene>
<dbReference type="PATRIC" id="fig|1122219.3.peg.2410"/>
<proteinExistence type="predicted"/>
<dbReference type="OrthoDB" id="3036021at2"/>
<dbReference type="Proteomes" id="UP000036503">
    <property type="component" value="Unassembled WGS sequence"/>
</dbReference>
<name>A0A0J6WT54_9FIRM</name>
<sequence length="198" mass="22346">MRENSSIQINKIKYSEKAEKITIDFSRNIDGHRADYTGTFDEQAAPEFYTALQVLRNPVLNILQFKFEDFKDRITPYGVNYRYAKDGTMSAIISSKLAVGNTEIAINTPMRSCPTEDIVDDTSEQYFDDPTVAALWELETQARKYLDGKRAQMSLFGSDGSESIADEREKDPFEEDEDVPSGMPKMDNIAAFPTAAHS</sequence>
<accession>A0A0J6WT54</accession>
<feature type="region of interest" description="Disordered" evidence="1">
    <location>
        <begin position="156"/>
        <end position="198"/>
    </location>
</feature>
<evidence type="ECO:0000313" key="3">
    <source>
        <dbReference type="Proteomes" id="UP000036503"/>
    </source>
</evidence>
<organism evidence="2 3">
    <name type="scientific">Megasphaera cerevisiae DSM 20462</name>
    <dbReference type="NCBI Taxonomy" id="1122219"/>
    <lineage>
        <taxon>Bacteria</taxon>
        <taxon>Bacillati</taxon>
        <taxon>Bacillota</taxon>
        <taxon>Negativicutes</taxon>
        <taxon>Veillonellales</taxon>
        <taxon>Veillonellaceae</taxon>
        <taxon>Megasphaera</taxon>
    </lineage>
</organism>
<dbReference type="RefSeq" id="WP_048515116.1">
    <property type="nucleotide sequence ID" value="NZ_FUXD01000040.1"/>
</dbReference>
<evidence type="ECO:0000256" key="1">
    <source>
        <dbReference type="SAM" id="MobiDB-lite"/>
    </source>
</evidence>
<protein>
    <submittedName>
        <fullName evidence="2">Uncharacterized protein</fullName>
    </submittedName>
</protein>
<dbReference type="InParanoid" id="A0A0J6WT54"/>
<keyword evidence="3" id="KW-1185">Reference proteome</keyword>
<evidence type="ECO:0000313" key="2">
    <source>
        <dbReference type="EMBL" id="KMO85684.1"/>
    </source>
</evidence>
<dbReference type="AlphaFoldDB" id="A0A0J6WT54"/>
<dbReference type="EMBL" id="LEKT01000050">
    <property type="protein sequence ID" value="KMO85684.1"/>
    <property type="molecule type" value="Genomic_DNA"/>
</dbReference>
<reference evidence="2 3" key="1">
    <citation type="submission" date="2015-06" db="EMBL/GenBank/DDBJ databases">
        <title>Draft genome sequence of beer spoilage bacterium Megasphaera cerevisiae type strain 20462.</title>
        <authorList>
            <person name="Kutumbaka K."/>
            <person name="Pasmowitz J."/>
            <person name="Mategko J."/>
            <person name="Reyes D."/>
            <person name="Friedrich A."/>
            <person name="Han S."/>
            <person name="Martens-Habbena W."/>
            <person name="Neal-McKinney J."/>
            <person name="Janagama H.K."/>
            <person name="Nadala C."/>
            <person name="Samadpour M."/>
        </authorList>
    </citation>
    <scope>NUCLEOTIDE SEQUENCE [LARGE SCALE GENOMIC DNA]</scope>
    <source>
        <strain evidence="2 3">DSM 20462</strain>
    </source>
</reference>